<dbReference type="PANTHER" id="PTHR32322">
    <property type="entry name" value="INNER MEMBRANE TRANSPORTER"/>
    <property type="match status" value="1"/>
</dbReference>
<evidence type="ECO:0000313" key="8">
    <source>
        <dbReference type="EMBL" id="MDN0023293.1"/>
    </source>
</evidence>
<evidence type="ECO:0000256" key="4">
    <source>
        <dbReference type="ARBA" id="ARBA00022989"/>
    </source>
</evidence>
<protein>
    <submittedName>
        <fullName evidence="9">DMT family transporter</fullName>
    </submittedName>
</protein>
<comment type="caution">
    <text evidence="9">The sequence shown here is derived from an EMBL/GenBank/DDBJ whole genome shotgun (WGS) entry which is preliminary data.</text>
</comment>
<evidence type="ECO:0000256" key="1">
    <source>
        <dbReference type="ARBA" id="ARBA00004141"/>
    </source>
</evidence>
<evidence type="ECO:0000313" key="10">
    <source>
        <dbReference type="Proteomes" id="UP001167831"/>
    </source>
</evidence>
<dbReference type="PROSITE" id="PS51257">
    <property type="entry name" value="PROKAR_LIPOPROTEIN"/>
    <property type="match status" value="1"/>
</dbReference>
<evidence type="ECO:0000256" key="6">
    <source>
        <dbReference type="SAM" id="Phobius"/>
    </source>
</evidence>
<evidence type="ECO:0000259" key="7">
    <source>
        <dbReference type="Pfam" id="PF00892"/>
    </source>
</evidence>
<sequence length="313" mass="33878">MDNNKALTAHLSMLGACVMWGLMAPIGKTAMMNGIDGINLVSFRIMGGAALFWTASLFAKKEHVPLKDGLLMIAAGLFALVFNQCCFTIGLGMTSPSNASIITTSSPIFALILAAIILKEPVTWKKACGVALGCCGAVMLIMTSASEGNAKVGNIWGDVLCITAQFSFALYLTLFNRLIKRYSVFTINKWIFLWSAVLIMPFSAGHIVSTPWSAVPAKAWLSAGYVVFFGTFVAYLLTMVAQRVLRPTVVSTYNYVQPMVAVSVSLLTGMAVLKPMQCLAMVLVFCGVWLVIKSKSRHDIIKAGERVEKSLHK</sequence>
<feature type="domain" description="EamA" evidence="7">
    <location>
        <begin position="9"/>
        <end position="141"/>
    </location>
</feature>
<dbReference type="Proteomes" id="UP001167831">
    <property type="component" value="Unassembled WGS sequence"/>
</dbReference>
<evidence type="ECO:0000256" key="3">
    <source>
        <dbReference type="ARBA" id="ARBA00022692"/>
    </source>
</evidence>
<keyword evidence="3 6" id="KW-0812">Transmembrane</keyword>
<keyword evidence="5 6" id="KW-0472">Membrane</keyword>
<evidence type="ECO:0000313" key="9">
    <source>
        <dbReference type="EMBL" id="MDN0025934.1"/>
    </source>
</evidence>
<dbReference type="InterPro" id="IPR037185">
    <property type="entry name" value="EmrE-like"/>
</dbReference>
<dbReference type="SUPFAM" id="SSF103481">
    <property type="entry name" value="Multidrug resistance efflux transporter EmrE"/>
    <property type="match status" value="2"/>
</dbReference>
<reference evidence="9" key="1">
    <citation type="submission" date="2023-06" db="EMBL/GenBank/DDBJ databases">
        <authorList>
            <person name="Zeman M."/>
            <person name="Kubasova T."/>
            <person name="Jahodarova E."/>
            <person name="Nykrynova M."/>
            <person name="Rychlik I."/>
        </authorList>
    </citation>
    <scope>NUCLEOTIDE SEQUENCE</scope>
    <source>
        <strain evidence="9">ET15</strain>
        <strain evidence="8">ET37</strain>
    </source>
</reference>
<dbReference type="PANTHER" id="PTHR32322:SF2">
    <property type="entry name" value="EAMA DOMAIN-CONTAINING PROTEIN"/>
    <property type="match status" value="1"/>
</dbReference>
<comment type="similarity">
    <text evidence="2">Belongs to the EamA transporter family.</text>
</comment>
<gene>
    <name evidence="8" type="ORF">QVN81_09710</name>
    <name evidence="9" type="ORF">QVN84_10455</name>
</gene>
<dbReference type="EMBL" id="JAUEIE010000010">
    <property type="protein sequence ID" value="MDN0023293.1"/>
    <property type="molecule type" value="Genomic_DNA"/>
</dbReference>
<keyword evidence="4 6" id="KW-1133">Transmembrane helix</keyword>
<dbReference type="InterPro" id="IPR000620">
    <property type="entry name" value="EamA_dom"/>
</dbReference>
<dbReference type="Proteomes" id="UP001168478">
    <property type="component" value="Unassembled WGS sequence"/>
</dbReference>
<accession>A0AAW7JL30</accession>
<feature type="transmembrane region" description="Helical" evidence="6">
    <location>
        <begin position="70"/>
        <end position="93"/>
    </location>
</feature>
<feature type="transmembrane region" description="Helical" evidence="6">
    <location>
        <begin position="127"/>
        <end position="143"/>
    </location>
</feature>
<evidence type="ECO:0000256" key="5">
    <source>
        <dbReference type="ARBA" id="ARBA00023136"/>
    </source>
</evidence>
<feature type="transmembrane region" description="Helical" evidence="6">
    <location>
        <begin position="99"/>
        <end position="118"/>
    </location>
</feature>
<dbReference type="AlphaFoldDB" id="A0AAW7JL30"/>
<dbReference type="EMBL" id="JAUEIF010000010">
    <property type="protein sequence ID" value="MDN0025934.1"/>
    <property type="molecule type" value="Genomic_DNA"/>
</dbReference>
<reference evidence="9" key="2">
    <citation type="submission" date="2023-08" db="EMBL/GenBank/DDBJ databases">
        <title>Identification and characterization of horizontal gene transfer across gut microbiota members of farm animals based on homology search.</title>
        <authorList>
            <person name="Schwarzerova J."/>
            <person name="Nykrynova M."/>
            <person name="Jureckova K."/>
            <person name="Cejkova D."/>
            <person name="Rychlik I."/>
        </authorList>
    </citation>
    <scope>NUCLEOTIDE SEQUENCE</scope>
    <source>
        <strain evidence="9">ET15</strain>
        <strain evidence="8">ET37</strain>
    </source>
</reference>
<feature type="transmembrane region" description="Helical" evidence="6">
    <location>
        <begin position="38"/>
        <end position="58"/>
    </location>
</feature>
<keyword evidence="10" id="KW-1185">Reference proteome</keyword>
<organism evidence="9 11">
    <name type="scientific">Leyella lascolaii</name>
    <dbReference type="NCBI Taxonomy" id="1776379"/>
    <lineage>
        <taxon>Bacteria</taxon>
        <taxon>Pseudomonadati</taxon>
        <taxon>Bacteroidota</taxon>
        <taxon>Bacteroidia</taxon>
        <taxon>Bacteroidales</taxon>
        <taxon>Prevotellaceae</taxon>
        <taxon>Leyella</taxon>
    </lineage>
</organism>
<feature type="transmembrane region" description="Helical" evidence="6">
    <location>
        <begin position="220"/>
        <end position="240"/>
    </location>
</feature>
<proteinExistence type="inferred from homology"/>
<name>A0AAW7JL30_9BACT</name>
<feature type="domain" description="EamA" evidence="7">
    <location>
        <begin position="156"/>
        <end position="292"/>
    </location>
</feature>
<feature type="transmembrane region" description="Helical" evidence="6">
    <location>
        <begin position="276"/>
        <end position="292"/>
    </location>
</feature>
<feature type="transmembrane region" description="Helical" evidence="6">
    <location>
        <begin position="7"/>
        <end position="26"/>
    </location>
</feature>
<dbReference type="GO" id="GO:0016020">
    <property type="term" value="C:membrane"/>
    <property type="evidence" value="ECO:0007669"/>
    <property type="project" value="UniProtKB-SubCell"/>
</dbReference>
<dbReference type="Pfam" id="PF00892">
    <property type="entry name" value="EamA"/>
    <property type="match status" value="2"/>
</dbReference>
<feature type="transmembrane region" description="Helical" evidence="6">
    <location>
        <begin position="187"/>
        <end position="208"/>
    </location>
</feature>
<dbReference type="RefSeq" id="WP_289825703.1">
    <property type="nucleotide sequence ID" value="NZ_JAUEIE010000010.1"/>
</dbReference>
<feature type="transmembrane region" description="Helical" evidence="6">
    <location>
        <begin position="155"/>
        <end position="175"/>
    </location>
</feature>
<dbReference type="InterPro" id="IPR050638">
    <property type="entry name" value="AA-Vitamin_Transporters"/>
</dbReference>
<evidence type="ECO:0000313" key="11">
    <source>
        <dbReference type="Proteomes" id="UP001168478"/>
    </source>
</evidence>
<evidence type="ECO:0000256" key="2">
    <source>
        <dbReference type="ARBA" id="ARBA00007362"/>
    </source>
</evidence>
<comment type="subcellular location">
    <subcellularLocation>
        <location evidence="1">Membrane</location>
        <topology evidence="1">Multi-pass membrane protein</topology>
    </subcellularLocation>
</comment>
<dbReference type="Gene3D" id="1.10.3730.20">
    <property type="match status" value="1"/>
</dbReference>